<feature type="transmembrane region" description="Helical" evidence="6">
    <location>
        <begin position="12"/>
        <end position="38"/>
    </location>
</feature>
<keyword evidence="4 6" id="KW-1133">Transmembrane helix</keyword>
<dbReference type="PANTHER" id="PTHR30250:SF26">
    <property type="entry name" value="PSMA PROTEIN"/>
    <property type="match status" value="1"/>
</dbReference>
<keyword evidence="2" id="KW-1003">Cell membrane</keyword>
<evidence type="ECO:0000256" key="2">
    <source>
        <dbReference type="ARBA" id="ARBA00022475"/>
    </source>
</evidence>
<feature type="transmembrane region" description="Helical" evidence="6">
    <location>
        <begin position="44"/>
        <end position="63"/>
    </location>
</feature>
<organism evidence="7 8">
    <name type="scientific">Pelagibacterium lacus</name>
    <dbReference type="NCBI Taxonomy" id="2282655"/>
    <lineage>
        <taxon>Bacteria</taxon>
        <taxon>Pseudomonadati</taxon>
        <taxon>Pseudomonadota</taxon>
        <taxon>Alphaproteobacteria</taxon>
        <taxon>Hyphomicrobiales</taxon>
        <taxon>Devosiaceae</taxon>
        <taxon>Pelagibacterium</taxon>
    </lineage>
</organism>
<feature type="transmembrane region" description="Helical" evidence="6">
    <location>
        <begin position="340"/>
        <end position="361"/>
    </location>
</feature>
<evidence type="ECO:0000256" key="5">
    <source>
        <dbReference type="ARBA" id="ARBA00023136"/>
    </source>
</evidence>
<dbReference type="RefSeq" id="WP_114645669.1">
    <property type="nucleotide sequence ID" value="NZ_QQNH01000008.1"/>
</dbReference>
<feature type="transmembrane region" description="Helical" evidence="6">
    <location>
        <begin position="186"/>
        <end position="211"/>
    </location>
</feature>
<feature type="transmembrane region" description="Helical" evidence="6">
    <location>
        <begin position="159"/>
        <end position="180"/>
    </location>
</feature>
<evidence type="ECO:0000313" key="8">
    <source>
        <dbReference type="Proteomes" id="UP000253759"/>
    </source>
</evidence>
<dbReference type="Proteomes" id="UP000253759">
    <property type="component" value="Unassembled WGS sequence"/>
</dbReference>
<keyword evidence="8" id="KW-1185">Reference proteome</keyword>
<dbReference type="PANTHER" id="PTHR30250">
    <property type="entry name" value="PST FAMILY PREDICTED COLANIC ACID TRANSPORTER"/>
    <property type="match status" value="1"/>
</dbReference>
<feature type="transmembrane region" description="Helical" evidence="6">
    <location>
        <begin position="302"/>
        <end position="324"/>
    </location>
</feature>
<evidence type="ECO:0000256" key="1">
    <source>
        <dbReference type="ARBA" id="ARBA00004651"/>
    </source>
</evidence>
<accession>A0A369W495</accession>
<evidence type="ECO:0000256" key="3">
    <source>
        <dbReference type="ARBA" id="ARBA00022692"/>
    </source>
</evidence>
<evidence type="ECO:0000313" key="7">
    <source>
        <dbReference type="EMBL" id="RDE09143.1"/>
    </source>
</evidence>
<comment type="caution">
    <text evidence="7">The sequence shown here is derived from an EMBL/GenBank/DDBJ whole genome shotgun (WGS) entry which is preliminary data.</text>
</comment>
<dbReference type="GO" id="GO:0005886">
    <property type="term" value="C:plasma membrane"/>
    <property type="evidence" value="ECO:0007669"/>
    <property type="project" value="UniProtKB-SubCell"/>
</dbReference>
<dbReference type="InterPro" id="IPR002797">
    <property type="entry name" value="Polysacc_synth"/>
</dbReference>
<comment type="subcellular location">
    <subcellularLocation>
        <location evidence="1">Cell membrane</location>
        <topology evidence="1">Multi-pass membrane protein</topology>
    </subcellularLocation>
</comment>
<dbReference type="EMBL" id="QQNH01000008">
    <property type="protein sequence ID" value="RDE09143.1"/>
    <property type="molecule type" value="Genomic_DNA"/>
</dbReference>
<evidence type="ECO:0000256" key="6">
    <source>
        <dbReference type="SAM" id="Phobius"/>
    </source>
</evidence>
<feature type="transmembrane region" description="Helical" evidence="6">
    <location>
        <begin position="399"/>
        <end position="415"/>
    </location>
</feature>
<dbReference type="Pfam" id="PF01943">
    <property type="entry name" value="Polysacc_synt"/>
    <property type="match status" value="1"/>
</dbReference>
<dbReference type="InterPro" id="IPR050833">
    <property type="entry name" value="Poly_Biosynth_Transport"/>
</dbReference>
<feature type="transmembrane region" description="Helical" evidence="6">
    <location>
        <begin position="120"/>
        <end position="138"/>
    </location>
</feature>
<name>A0A369W495_9HYPH</name>
<feature type="transmembrane region" description="Helical" evidence="6">
    <location>
        <begin position="93"/>
        <end position="114"/>
    </location>
</feature>
<sequence length="450" mass="46593">MSEQAVGAQFSRVLLVTGLGRIGTTGLGLVSTILLVRGLSPEAFAQYATAFAAISLLSLLSLFGAETTILRDTAAAIARGDDRRARIAATGDIIGVAILSPAIGGLALAIALPLLEAPAILLPCAIWVIAMSLNRVLGEWLRGLRLVLPATLFNGSGPFGGLFNSAATLGALLILTATGQMTLPNILWASVGITMLSASIALLIGMSVLGLSPGREALAHRRATIRSTMPLYGMQGLHFLTNAQGHILLAGFIFDARAIALLAVALRLHALASTVLVTLTQAGSELIVRLHALSDRKGLERILRLSASCATAAAIAIAAALAVLRPQGFELIFGVEYGPAYGLALLFMLVAILNAVGGLSIRTLTLLGHADSALRVQILGALATLGLALPMGIALGPPGFVAGCALATLIQRLVAVRMVRRHIGITAHAYLAPRDYLGLARGLILKRRAA</sequence>
<feature type="transmembrane region" description="Helical" evidence="6">
    <location>
        <begin position="231"/>
        <end position="253"/>
    </location>
</feature>
<evidence type="ECO:0008006" key="9">
    <source>
        <dbReference type="Google" id="ProtNLM"/>
    </source>
</evidence>
<feature type="transmembrane region" description="Helical" evidence="6">
    <location>
        <begin position="259"/>
        <end position="282"/>
    </location>
</feature>
<proteinExistence type="predicted"/>
<keyword evidence="5 6" id="KW-0472">Membrane</keyword>
<reference evidence="8" key="1">
    <citation type="submission" date="2018-07" db="EMBL/GenBank/DDBJ databases">
        <authorList>
            <person name="Liu B.-T."/>
            <person name="Du Z."/>
        </authorList>
    </citation>
    <scope>NUCLEOTIDE SEQUENCE [LARGE SCALE GENOMIC DNA]</scope>
    <source>
        <strain evidence="8">XYN52</strain>
    </source>
</reference>
<protein>
    <recommendedName>
        <fullName evidence="9">Polysaccharide biosynthesis protein</fullName>
    </recommendedName>
</protein>
<keyword evidence="3 6" id="KW-0812">Transmembrane</keyword>
<evidence type="ECO:0000256" key="4">
    <source>
        <dbReference type="ARBA" id="ARBA00022989"/>
    </source>
</evidence>
<gene>
    <name evidence="7" type="ORF">DVH29_08105</name>
</gene>
<dbReference type="AlphaFoldDB" id="A0A369W495"/>
<feature type="transmembrane region" description="Helical" evidence="6">
    <location>
        <begin position="373"/>
        <end position="393"/>
    </location>
</feature>